<evidence type="ECO:0000256" key="4">
    <source>
        <dbReference type="ARBA" id="ARBA00009759"/>
    </source>
</evidence>
<dbReference type="PANTHER" id="PTHR20854:SF4">
    <property type="entry name" value="INOSITOL-1-MONOPHOSPHATASE-RELATED"/>
    <property type="match status" value="1"/>
</dbReference>
<feature type="binding site" evidence="10">
    <location>
        <position position="74"/>
    </location>
    <ligand>
        <name>Mg(2+)</name>
        <dbReference type="ChEBI" id="CHEBI:18420"/>
        <label>1</label>
        <note>catalytic</note>
    </ligand>
</feature>
<dbReference type="InterPro" id="IPR033942">
    <property type="entry name" value="IMPase"/>
</dbReference>
<organism evidence="12 13">
    <name type="scientific">Georgenia satyanarayanai</name>
    <dbReference type="NCBI Taxonomy" id="860221"/>
    <lineage>
        <taxon>Bacteria</taxon>
        <taxon>Bacillati</taxon>
        <taxon>Actinomycetota</taxon>
        <taxon>Actinomycetes</taxon>
        <taxon>Micrococcales</taxon>
        <taxon>Bogoriellaceae</taxon>
        <taxon>Georgenia</taxon>
    </lineage>
</organism>
<dbReference type="GO" id="GO:0007165">
    <property type="term" value="P:signal transduction"/>
    <property type="evidence" value="ECO:0007669"/>
    <property type="project" value="TreeGrafter"/>
</dbReference>
<reference evidence="12 13" key="1">
    <citation type="submission" date="2016-10" db="EMBL/GenBank/DDBJ databases">
        <authorList>
            <person name="Cai Z."/>
        </authorList>
    </citation>
    <scope>NUCLEOTIDE SEQUENCE [LARGE SCALE GENOMIC DNA]</scope>
    <source>
        <strain evidence="12 13">CGMCC 1.10826</strain>
    </source>
</reference>
<keyword evidence="5 10" id="KW-0479">Metal-binding</keyword>
<dbReference type="InterPro" id="IPR020583">
    <property type="entry name" value="Inositol_monoP_metal-BS"/>
</dbReference>
<protein>
    <recommendedName>
        <fullName evidence="11">Inositol-1-monophosphatase</fullName>
        <ecNumber evidence="11">3.1.3.25</ecNumber>
    </recommendedName>
</protein>
<dbReference type="RefSeq" id="WP_110850980.1">
    <property type="nucleotide sequence ID" value="NZ_QKLZ01000001.1"/>
</dbReference>
<feature type="binding site" evidence="10">
    <location>
        <position position="224"/>
    </location>
    <ligand>
        <name>Mg(2+)</name>
        <dbReference type="ChEBI" id="CHEBI:18420"/>
        <label>1</label>
        <note>catalytic</note>
    </ligand>
</feature>
<dbReference type="FunFam" id="3.30.540.10:FF:000003">
    <property type="entry name" value="Inositol-1-monophosphatase"/>
    <property type="match status" value="1"/>
</dbReference>
<dbReference type="Proteomes" id="UP000250222">
    <property type="component" value="Unassembled WGS sequence"/>
</dbReference>
<evidence type="ECO:0000256" key="11">
    <source>
        <dbReference type="RuleBase" id="RU364068"/>
    </source>
</evidence>
<evidence type="ECO:0000256" key="10">
    <source>
        <dbReference type="PIRSR" id="PIRSR600760-2"/>
    </source>
</evidence>
<dbReference type="GO" id="GO:0046854">
    <property type="term" value="P:phosphatidylinositol phosphate biosynthetic process"/>
    <property type="evidence" value="ECO:0007669"/>
    <property type="project" value="InterPro"/>
</dbReference>
<dbReference type="EC" id="3.1.3.25" evidence="11"/>
<comment type="catalytic activity">
    <reaction evidence="1 11">
        <text>a myo-inositol phosphate + H2O = myo-inositol + phosphate</text>
        <dbReference type="Rhea" id="RHEA:24056"/>
        <dbReference type="ChEBI" id="CHEBI:15377"/>
        <dbReference type="ChEBI" id="CHEBI:17268"/>
        <dbReference type="ChEBI" id="CHEBI:43474"/>
        <dbReference type="ChEBI" id="CHEBI:84139"/>
        <dbReference type="EC" id="3.1.3.25"/>
    </reaction>
</comment>
<dbReference type="GO" id="GO:0008934">
    <property type="term" value="F:inositol monophosphate 1-phosphatase activity"/>
    <property type="evidence" value="ECO:0007669"/>
    <property type="project" value="InterPro"/>
</dbReference>
<comment type="similarity">
    <text evidence="4 11">Belongs to the inositol monophosphatase superfamily.</text>
</comment>
<proteinExistence type="inferred from homology"/>
<dbReference type="GO" id="GO:0046872">
    <property type="term" value="F:metal ion binding"/>
    <property type="evidence" value="ECO:0007669"/>
    <property type="project" value="UniProtKB-KW"/>
</dbReference>
<gene>
    <name evidence="12" type="ORF">SAMN05216184_101502</name>
</gene>
<keyword evidence="6 11" id="KW-0378">Hydrolase</keyword>
<accession>A0A2Y8ZZX5</accession>
<comment type="catalytic activity">
    <reaction evidence="8">
        <text>L-histidinol phosphate + H2O = L-histidinol + phosphate</text>
        <dbReference type="Rhea" id="RHEA:14465"/>
        <dbReference type="ChEBI" id="CHEBI:15377"/>
        <dbReference type="ChEBI" id="CHEBI:43474"/>
        <dbReference type="ChEBI" id="CHEBI:57699"/>
        <dbReference type="ChEBI" id="CHEBI:57980"/>
        <dbReference type="EC" id="3.1.3.15"/>
    </reaction>
</comment>
<dbReference type="PRINTS" id="PR00377">
    <property type="entry name" value="IMPHPHTASES"/>
</dbReference>
<dbReference type="SUPFAM" id="SSF56655">
    <property type="entry name" value="Carbohydrate phosphatase"/>
    <property type="match status" value="1"/>
</dbReference>
<dbReference type="EMBL" id="UETB01000001">
    <property type="protein sequence ID" value="SSA36848.1"/>
    <property type="molecule type" value="Genomic_DNA"/>
</dbReference>
<evidence type="ECO:0000313" key="12">
    <source>
        <dbReference type="EMBL" id="SSA36848.1"/>
    </source>
</evidence>
<comment type="pathway">
    <text evidence="3">Amino-acid biosynthesis; L-histidine biosynthesis; L-histidine from 5-phospho-alpha-D-ribose 1-diphosphate: step 8/9.</text>
</comment>
<dbReference type="PROSITE" id="PS00630">
    <property type="entry name" value="IMP_2"/>
    <property type="match status" value="1"/>
</dbReference>
<dbReference type="InterPro" id="IPR020550">
    <property type="entry name" value="Inositol_monophosphatase_CS"/>
</dbReference>
<dbReference type="InterPro" id="IPR000760">
    <property type="entry name" value="Inositol_monophosphatase-like"/>
</dbReference>
<dbReference type="OrthoDB" id="9772456at2"/>
<dbReference type="CDD" id="cd01639">
    <property type="entry name" value="IMPase"/>
    <property type="match status" value="1"/>
</dbReference>
<evidence type="ECO:0000256" key="6">
    <source>
        <dbReference type="ARBA" id="ARBA00022801"/>
    </source>
</evidence>
<keyword evidence="7 10" id="KW-0460">Magnesium</keyword>
<dbReference type="PROSITE" id="PS00629">
    <property type="entry name" value="IMP_1"/>
    <property type="match status" value="1"/>
</dbReference>
<dbReference type="Gene3D" id="3.40.190.80">
    <property type="match status" value="1"/>
</dbReference>
<evidence type="ECO:0000256" key="1">
    <source>
        <dbReference type="ARBA" id="ARBA00001033"/>
    </source>
</evidence>
<comment type="function">
    <text evidence="9">Catalyzes the dephosphorylation of histidinol-phosphate to histidinol, the direct precursor of histidine.</text>
</comment>
<feature type="binding site" evidence="10">
    <location>
        <position position="90"/>
    </location>
    <ligand>
        <name>Mg(2+)</name>
        <dbReference type="ChEBI" id="CHEBI:18420"/>
        <label>2</label>
    </ligand>
</feature>
<dbReference type="GO" id="GO:0006020">
    <property type="term" value="P:inositol metabolic process"/>
    <property type="evidence" value="ECO:0007669"/>
    <property type="project" value="TreeGrafter"/>
</dbReference>
<evidence type="ECO:0000256" key="3">
    <source>
        <dbReference type="ARBA" id="ARBA00004970"/>
    </source>
</evidence>
<sequence>MTDTTAVSQELMEIAEAVAREAGDLVRAALGGSVTVAATKSSGVDLVTEVDQAAEALIRRRLAELRPDDGVLGEEEGWQAGSSGLVWVVDPIDGTTNFVYGLPGYSVSIAVARAEGEDPFAWELLAGAVHAPATGQTWSAARGGGAYADGERLTIGAPAQLATALVGTGFAYTADRRAGQARVLAAVLPEVRDIRRLGSAAMDLCLVAAGAMDVFFERYLNPWDMAAGALVVTEAGGVVERVGEGVEGLTVAGPATLVEQLLDVVRPALR</sequence>
<name>A0A2Y8ZZX5_9MICO</name>
<feature type="binding site" evidence="10">
    <location>
        <position position="93"/>
    </location>
    <ligand>
        <name>Mg(2+)</name>
        <dbReference type="ChEBI" id="CHEBI:18420"/>
        <label>2</label>
    </ligand>
</feature>
<evidence type="ECO:0000313" key="13">
    <source>
        <dbReference type="Proteomes" id="UP000250222"/>
    </source>
</evidence>
<feature type="binding site" evidence="10">
    <location>
        <position position="92"/>
    </location>
    <ligand>
        <name>Mg(2+)</name>
        <dbReference type="ChEBI" id="CHEBI:18420"/>
        <label>1</label>
        <note>catalytic</note>
    </ligand>
</feature>
<dbReference type="AlphaFoldDB" id="A0A2Y8ZZX5"/>
<evidence type="ECO:0000256" key="7">
    <source>
        <dbReference type="ARBA" id="ARBA00022842"/>
    </source>
</evidence>
<dbReference type="GO" id="GO:0004401">
    <property type="term" value="F:histidinol-phosphatase activity"/>
    <property type="evidence" value="ECO:0007669"/>
    <property type="project" value="UniProtKB-EC"/>
</dbReference>
<evidence type="ECO:0000256" key="8">
    <source>
        <dbReference type="ARBA" id="ARBA00049158"/>
    </source>
</evidence>
<evidence type="ECO:0000256" key="9">
    <source>
        <dbReference type="ARBA" id="ARBA00053547"/>
    </source>
</evidence>
<dbReference type="Gene3D" id="3.30.540.10">
    <property type="entry name" value="Fructose-1,6-Bisphosphatase, subunit A, domain 1"/>
    <property type="match status" value="1"/>
</dbReference>
<comment type="cofactor">
    <cofactor evidence="2 10 11">
        <name>Mg(2+)</name>
        <dbReference type="ChEBI" id="CHEBI:18420"/>
    </cofactor>
</comment>
<evidence type="ECO:0000256" key="2">
    <source>
        <dbReference type="ARBA" id="ARBA00001946"/>
    </source>
</evidence>
<dbReference type="PANTHER" id="PTHR20854">
    <property type="entry name" value="INOSITOL MONOPHOSPHATASE"/>
    <property type="match status" value="1"/>
</dbReference>
<evidence type="ECO:0000256" key="5">
    <source>
        <dbReference type="ARBA" id="ARBA00022723"/>
    </source>
</evidence>
<dbReference type="Pfam" id="PF00459">
    <property type="entry name" value="Inositol_P"/>
    <property type="match status" value="1"/>
</dbReference>
<keyword evidence="13" id="KW-1185">Reference proteome</keyword>